<evidence type="ECO:0000313" key="2">
    <source>
        <dbReference type="EMBL" id="ARN73052.1"/>
    </source>
</evidence>
<dbReference type="KEGG" id="osg:BST96_02365"/>
<organism evidence="2 3">
    <name type="scientific">Oceanicoccus sagamiensis</name>
    <dbReference type="NCBI Taxonomy" id="716816"/>
    <lineage>
        <taxon>Bacteria</taxon>
        <taxon>Pseudomonadati</taxon>
        <taxon>Pseudomonadota</taxon>
        <taxon>Gammaproteobacteria</taxon>
        <taxon>Cellvibrionales</taxon>
        <taxon>Spongiibacteraceae</taxon>
        <taxon>Oceanicoccus</taxon>
    </lineage>
</organism>
<accession>A0A1X9N9E6</accession>
<dbReference type="PANTHER" id="PTHR37166">
    <property type="entry name" value="PROTEIN FLAG"/>
    <property type="match status" value="1"/>
</dbReference>
<dbReference type="AlphaFoldDB" id="A0A1X9N9E6"/>
<dbReference type="InterPro" id="IPR035924">
    <property type="entry name" value="FlaG-like_sf"/>
</dbReference>
<proteinExistence type="predicted"/>
<dbReference type="Gene3D" id="3.30.160.170">
    <property type="entry name" value="FlaG-like"/>
    <property type="match status" value="1"/>
</dbReference>
<protein>
    <recommendedName>
        <fullName evidence="4">Flagellar biosynthesis protein FlaG</fullName>
    </recommendedName>
</protein>
<feature type="compositionally biased region" description="Low complexity" evidence="1">
    <location>
        <begin position="21"/>
        <end position="45"/>
    </location>
</feature>
<dbReference type="PANTHER" id="PTHR37166:SF1">
    <property type="entry name" value="PROTEIN FLAG"/>
    <property type="match status" value="1"/>
</dbReference>
<feature type="compositionally biased region" description="Polar residues" evidence="1">
    <location>
        <begin position="1"/>
        <end position="10"/>
    </location>
</feature>
<dbReference type="OrthoDB" id="5741693at2"/>
<evidence type="ECO:0008006" key="4">
    <source>
        <dbReference type="Google" id="ProtNLM"/>
    </source>
</evidence>
<dbReference type="RefSeq" id="WP_085757145.1">
    <property type="nucleotide sequence ID" value="NZ_CP019343.1"/>
</dbReference>
<feature type="region of interest" description="Disordered" evidence="1">
    <location>
        <begin position="1"/>
        <end position="46"/>
    </location>
</feature>
<evidence type="ECO:0000313" key="3">
    <source>
        <dbReference type="Proteomes" id="UP000193450"/>
    </source>
</evidence>
<dbReference type="Pfam" id="PF03646">
    <property type="entry name" value="FlaG"/>
    <property type="match status" value="1"/>
</dbReference>
<keyword evidence="3" id="KW-1185">Reference proteome</keyword>
<dbReference type="SUPFAM" id="SSF160214">
    <property type="entry name" value="FlaG-like"/>
    <property type="match status" value="1"/>
</dbReference>
<dbReference type="InterPro" id="IPR005186">
    <property type="entry name" value="FlaG"/>
</dbReference>
<evidence type="ECO:0000256" key="1">
    <source>
        <dbReference type="SAM" id="MobiDB-lite"/>
    </source>
</evidence>
<gene>
    <name evidence="2" type="ORF">BST96_02365</name>
</gene>
<dbReference type="STRING" id="716816.BST96_02365"/>
<dbReference type="Proteomes" id="UP000193450">
    <property type="component" value="Chromosome"/>
</dbReference>
<name>A0A1X9N9E6_9GAMM</name>
<dbReference type="EMBL" id="CP019343">
    <property type="protein sequence ID" value="ARN73052.1"/>
    <property type="molecule type" value="Genomic_DNA"/>
</dbReference>
<sequence>MLNDIVNSGLQPAVKAREASATPAKTEQAEAAQPEQEAVAPEPQELQSAVSKLNDYVQNVQRTLSFSVEEDTGTTVVQVYDSETEELIRQIPAEETIKLAASIEEQTASLFLKEQA</sequence>
<reference evidence="2 3" key="1">
    <citation type="submission" date="2016-11" db="EMBL/GenBank/DDBJ databases">
        <title>Trade-off between light-utilization and light-protection in marine flavobacteria.</title>
        <authorList>
            <person name="Kumagai Y."/>
        </authorList>
    </citation>
    <scope>NUCLEOTIDE SEQUENCE [LARGE SCALE GENOMIC DNA]</scope>
    <source>
        <strain evidence="2 3">NBRC 107125</strain>
    </source>
</reference>